<organism evidence="3 4">
    <name type="scientific">Gimibacter soli</name>
    <dbReference type="NCBI Taxonomy" id="3024400"/>
    <lineage>
        <taxon>Bacteria</taxon>
        <taxon>Pseudomonadati</taxon>
        <taxon>Pseudomonadota</taxon>
        <taxon>Alphaproteobacteria</taxon>
        <taxon>Kordiimonadales</taxon>
        <taxon>Temperatibacteraceae</taxon>
        <taxon>Gimibacter</taxon>
    </lineage>
</organism>
<gene>
    <name evidence="3" type="ORF">PH603_02375</name>
</gene>
<keyword evidence="1" id="KW-1133">Transmembrane helix</keyword>
<evidence type="ECO:0000313" key="3">
    <source>
        <dbReference type="EMBL" id="WCL54603.1"/>
    </source>
</evidence>
<dbReference type="RefSeq" id="WP_289504322.1">
    <property type="nucleotide sequence ID" value="NZ_CP116805.1"/>
</dbReference>
<feature type="signal peptide" evidence="2">
    <location>
        <begin position="1"/>
        <end position="18"/>
    </location>
</feature>
<dbReference type="Proteomes" id="UP001217500">
    <property type="component" value="Chromosome"/>
</dbReference>
<evidence type="ECO:0008006" key="5">
    <source>
        <dbReference type="Google" id="ProtNLM"/>
    </source>
</evidence>
<name>A0AAE9XVG5_9PROT</name>
<reference evidence="3" key="1">
    <citation type="submission" date="2023-01" db="EMBL/GenBank/DDBJ databases">
        <title>The genome sequence of Kordiimonadaceae bacterium 6D33.</title>
        <authorList>
            <person name="Liu Y."/>
        </authorList>
    </citation>
    <scope>NUCLEOTIDE SEQUENCE</scope>
    <source>
        <strain evidence="3">6D33</strain>
    </source>
</reference>
<dbReference type="EMBL" id="CP116805">
    <property type="protein sequence ID" value="WCL54603.1"/>
    <property type="molecule type" value="Genomic_DNA"/>
</dbReference>
<keyword evidence="1" id="KW-0812">Transmembrane</keyword>
<dbReference type="AlphaFoldDB" id="A0AAE9XVG5"/>
<evidence type="ECO:0000256" key="1">
    <source>
        <dbReference type="SAM" id="Phobius"/>
    </source>
</evidence>
<keyword evidence="2" id="KW-0732">Signal</keyword>
<dbReference type="KEGG" id="gso:PH603_02375"/>
<accession>A0AAE9XVG5</accession>
<feature type="chain" id="PRO_5042167925" description="Lipoprotein" evidence="2">
    <location>
        <begin position="19"/>
        <end position="89"/>
    </location>
</feature>
<keyword evidence="4" id="KW-1185">Reference proteome</keyword>
<feature type="transmembrane region" description="Helical" evidence="1">
    <location>
        <begin position="28"/>
        <end position="50"/>
    </location>
</feature>
<evidence type="ECO:0000256" key="2">
    <source>
        <dbReference type="SAM" id="SignalP"/>
    </source>
</evidence>
<sequence>MKLAPVLLLMMLSACAVADPSVSTSETAPGFFWGLLHGFIAPFAFIGSLFSDDIAVYSVPNSGGWYDAGFIIGFLSMAGGGGKASRRKG</sequence>
<evidence type="ECO:0000313" key="4">
    <source>
        <dbReference type="Proteomes" id="UP001217500"/>
    </source>
</evidence>
<protein>
    <recommendedName>
        <fullName evidence="5">Lipoprotein</fullName>
    </recommendedName>
</protein>
<keyword evidence="1" id="KW-0472">Membrane</keyword>
<proteinExistence type="predicted"/>
<dbReference type="PROSITE" id="PS51257">
    <property type="entry name" value="PROKAR_LIPOPROTEIN"/>
    <property type="match status" value="1"/>
</dbReference>